<dbReference type="EMBL" id="JADGIK010000002">
    <property type="protein sequence ID" value="MBF0596750.1"/>
    <property type="molecule type" value="Genomic_DNA"/>
</dbReference>
<sequence>MDLILKYFPDLTEKQIEQFNKVGDLYKEWNEQINVVSRKDIDEIYTNHILHSLAIAKVMKFEDGSDVLDVGTGGGLPGVPLAILFPNVNFHLVDSIGKKIKVVQGVANGLGLTNVKAEQKRAEQLHDKYDFVVSRAVTAMPQFAEWIRGKFKRDSLNPLPNGLLYLKGGDLTEELKDFPNAELHNIAEFFEEDFFETKKVVYLHKKDI</sequence>
<gene>
    <name evidence="6 7" type="primary">rsmG</name>
    <name evidence="7" type="ORF">IM532_04690</name>
</gene>
<evidence type="ECO:0000256" key="5">
    <source>
        <dbReference type="ARBA" id="ARBA00022691"/>
    </source>
</evidence>
<dbReference type="PANTHER" id="PTHR31760:SF0">
    <property type="entry name" value="S-ADENOSYL-L-METHIONINE-DEPENDENT METHYLTRANSFERASES SUPERFAMILY PROTEIN"/>
    <property type="match status" value="1"/>
</dbReference>
<feature type="binding site" evidence="6">
    <location>
        <position position="76"/>
    </location>
    <ligand>
        <name>S-adenosyl-L-methionine</name>
        <dbReference type="ChEBI" id="CHEBI:59789"/>
    </ligand>
</feature>
<organism evidence="7 8">
    <name type="scientific">Faecalibacter rhinopitheci</name>
    <dbReference type="NCBI Taxonomy" id="2779678"/>
    <lineage>
        <taxon>Bacteria</taxon>
        <taxon>Pseudomonadati</taxon>
        <taxon>Bacteroidota</taxon>
        <taxon>Flavobacteriia</taxon>
        <taxon>Flavobacteriales</taxon>
        <taxon>Weeksellaceae</taxon>
        <taxon>Faecalibacter</taxon>
    </lineage>
</organism>
<evidence type="ECO:0000256" key="3">
    <source>
        <dbReference type="ARBA" id="ARBA00022603"/>
    </source>
</evidence>
<dbReference type="Gene3D" id="3.40.50.150">
    <property type="entry name" value="Vaccinia Virus protein VP39"/>
    <property type="match status" value="1"/>
</dbReference>
<dbReference type="GO" id="GO:0005829">
    <property type="term" value="C:cytosol"/>
    <property type="evidence" value="ECO:0007669"/>
    <property type="project" value="TreeGrafter"/>
</dbReference>
<dbReference type="AlphaFoldDB" id="A0A8J7G7I9"/>
<feature type="binding site" evidence="6">
    <location>
        <position position="135"/>
    </location>
    <ligand>
        <name>S-adenosyl-L-methionine</name>
        <dbReference type="ChEBI" id="CHEBI:59789"/>
    </ligand>
</feature>
<comment type="caution">
    <text evidence="6">Lacks conserved residue(s) required for the propagation of feature annotation.</text>
</comment>
<keyword evidence="3 6" id="KW-0489">Methyltransferase</keyword>
<keyword evidence="4 6" id="KW-0808">Transferase</keyword>
<comment type="similarity">
    <text evidence="6">Belongs to the methyltransferase superfamily. RNA methyltransferase RsmG family.</text>
</comment>
<name>A0A8J7G7I9_9FLAO</name>
<evidence type="ECO:0000313" key="8">
    <source>
        <dbReference type="Proteomes" id="UP000608754"/>
    </source>
</evidence>
<dbReference type="PIRSF" id="PIRSF003078">
    <property type="entry name" value="GidB"/>
    <property type="match status" value="1"/>
</dbReference>
<dbReference type="PANTHER" id="PTHR31760">
    <property type="entry name" value="S-ADENOSYL-L-METHIONINE-DEPENDENT METHYLTRANSFERASES SUPERFAMILY PROTEIN"/>
    <property type="match status" value="1"/>
</dbReference>
<dbReference type="RefSeq" id="WP_194182274.1">
    <property type="nucleotide sequence ID" value="NZ_JADGIK010000002.1"/>
</dbReference>
<keyword evidence="2 6" id="KW-0698">rRNA processing</keyword>
<protein>
    <recommendedName>
        <fullName evidence="6">Ribosomal RNA small subunit methyltransferase G</fullName>
        <ecNumber evidence="6">2.1.1.-</ecNumber>
    </recommendedName>
    <alternativeName>
        <fullName evidence="6">16S rRNA 7-methylguanosine methyltransferase</fullName>
        <shortName evidence="6">16S rRNA m7G methyltransferase</shortName>
    </alternativeName>
</protein>
<feature type="binding site" evidence="6">
    <location>
        <position position="71"/>
    </location>
    <ligand>
        <name>S-adenosyl-L-methionine</name>
        <dbReference type="ChEBI" id="CHEBI:59789"/>
    </ligand>
</feature>
<evidence type="ECO:0000256" key="6">
    <source>
        <dbReference type="HAMAP-Rule" id="MF_00074"/>
    </source>
</evidence>
<keyword evidence="8" id="KW-1185">Reference proteome</keyword>
<comment type="subcellular location">
    <subcellularLocation>
        <location evidence="6">Cytoplasm</location>
    </subcellularLocation>
</comment>
<dbReference type="InterPro" id="IPR029063">
    <property type="entry name" value="SAM-dependent_MTases_sf"/>
</dbReference>
<evidence type="ECO:0000313" key="7">
    <source>
        <dbReference type="EMBL" id="MBF0596750.1"/>
    </source>
</evidence>
<feature type="binding site" evidence="6">
    <location>
        <begin position="122"/>
        <end position="123"/>
    </location>
    <ligand>
        <name>S-adenosyl-L-methionine</name>
        <dbReference type="ChEBI" id="CHEBI:59789"/>
    </ligand>
</feature>
<dbReference type="SUPFAM" id="SSF53335">
    <property type="entry name" value="S-adenosyl-L-methionine-dependent methyltransferases"/>
    <property type="match status" value="1"/>
</dbReference>
<accession>A0A8J7G7I9</accession>
<evidence type="ECO:0000256" key="2">
    <source>
        <dbReference type="ARBA" id="ARBA00022552"/>
    </source>
</evidence>
<reference evidence="7" key="1">
    <citation type="submission" date="2020-10" db="EMBL/GenBank/DDBJ databases">
        <authorList>
            <person name="Lu T."/>
            <person name="Wang Q."/>
            <person name="Han X."/>
        </authorList>
    </citation>
    <scope>NUCLEOTIDE SEQUENCE</scope>
    <source>
        <strain evidence="7">WQ 117</strain>
    </source>
</reference>
<dbReference type="InterPro" id="IPR003682">
    <property type="entry name" value="rRNA_ssu_MeTfrase_G"/>
</dbReference>
<dbReference type="NCBIfam" id="TIGR00138">
    <property type="entry name" value="rsmG_gidB"/>
    <property type="match status" value="1"/>
</dbReference>
<comment type="function">
    <text evidence="6">Specifically methylates the N7 position of a guanine in 16S rRNA.</text>
</comment>
<comment type="caution">
    <text evidence="7">The sequence shown here is derived from an EMBL/GenBank/DDBJ whole genome shotgun (WGS) entry which is preliminary data.</text>
</comment>
<dbReference type="Pfam" id="PF02527">
    <property type="entry name" value="GidB"/>
    <property type="match status" value="1"/>
</dbReference>
<dbReference type="EC" id="2.1.1.-" evidence="6"/>
<dbReference type="Proteomes" id="UP000608754">
    <property type="component" value="Unassembled WGS sequence"/>
</dbReference>
<evidence type="ECO:0000256" key="1">
    <source>
        <dbReference type="ARBA" id="ARBA00022490"/>
    </source>
</evidence>
<evidence type="ECO:0000256" key="4">
    <source>
        <dbReference type="ARBA" id="ARBA00022679"/>
    </source>
</evidence>
<keyword evidence="1 6" id="KW-0963">Cytoplasm</keyword>
<dbReference type="GO" id="GO:0070043">
    <property type="term" value="F:rRNA (guanine-N7-)-methyltransferase activity"/>
    <property type="evidence" value="ECO:0007669"/>
    <property type="project" value="UniProtKB-UniRule"/>
</dbReference>
<proteinExistence type="inferred from homology"/>
<dbReference type="HAMAP" id="MF_00074">
    <property type="entry name" value="16SrRNA_methyltr_G"/>
    <property type="match status" value="1"/>
</dbReference>
<keyword evidence="5 6" id="KW-0949">S-adenosyl-L-methionine</keyword>